<evidence type="ECO:0000313" key="4">
    <source>
        <dbReference type="Proteomes" id="UP001157418"/>
    </source>
</evidence>
<keyword evidence="1" id="KW-0175">Coiled coil</keyword>
<gene>
    <name evidence="3" type="ORF">LVIROSA_LOCUS37748</name>
</gene>
<evidence type="ECO:0000256" key="1">
    <source>
        <dbReference type="SAM" id="Coils"/>
    </source>
</evidence>
<evidence type="ECO:0000256" key="2">
    <source>
        <dbReference type="SAM" id="Phobius"/>
    </source>
</evidence>
<feature type="transmembrane region" description="Helical" evidence="2">
    <location>
        <begin position="154"/>
        <end position="176"/>
    </location>
</feature>
<protein>
    <submittedName>
        <fullName evidence="3">Uncharacterized protein</fullName>
    </submittedName>
</protein>
<feature type="transmembrane region" description="Helical" evidence="2">
    <location>
        <begin position="330"/>
        <end position="354"/>
    </location>
</feature>
<feature type="transmembrane region" description="Helical" evidence="2">
    <location>
        <begin position="124"/>
        <end position="142"/>
    </location>
</feature>
<dbReference type="PANTHER" id="PTHR35307:SF6">
    <property type="entry name" value="TRANSMEMBRANE PROTEIN"/>
    <property type="match status" value="1"/>
</dbReference>
<feature type="transmembrane region" description="Helical" evidence="2">
    <location>
        <begin position="59"/>
        <end position="82"/>
    </location>
</feature>
<dbReference type="Proteomes" id="UP001157418">
    <property type="component" value="Unassembled WGS sequence"/>
</dbReference>
<dbReference type="PANTHER" id="PTHR35307">
    <property type="entry name" value="PROTEIN, PUTATIVE-RELATED"/>
    <property type="match status" value="1"/>
</dbReference>
<sequence length="783" mass="88689">MDSNLLNKYHQFQLQNTDEQFELLKVSCNYTATVYLFHWRKLVYKLDNQNLYSKPMPWIGMYIAFASLLCIFAMMADLLHGLRNRKLWFPCKYFTLNAASLTVIAVAIKLPMDLTNLMPASVDITAKFGSMCFMCTMMANLLPSLATMNSKELVANIIALVVLVITLVGNVCIQIHTGILDYYEDDYVFPETSGYAYVNFHPSGSSALISVVTLLMMLIIYVCSSLAILKSKQILETKYQASHQTTLMDQELQQPGRLLTVEKLKQHVSNYWVMAETGSPQFMTACFATTSAAGVICALSSGLHTSFVIVNFKKIAEHKYNSDYRWSMPVIFMIQFIGVILGTIAPVARCFAALRFKLSVKWIWKQVNVCKVESYWTQKLYDWKQSNITFLSSSRNCKIVIQNLKILSLSTFIGFQKTVVVACKIITTIPIFFVICVVYCLRCWKWLKAMFSASSIMPGQNPAQLGKDKDLRRYVLQLEDDIDFAERTLKSISKSVNRLIRKAEKQQPNNLMKLLAESSGFEGVEKFDSQHVPPLLSKEYLNCWSLALVTLTTIAMSLPNIQKNLLDCLLITGVREGLVYVTFVEESLNASDDHVCIQKAAKKLWLEVDIYHKWLGNKLQNHDPQVKKAGQILQWLRDTAKNMVIEMKGTSNGVPDDNSKCKCISANSMYRITETILLSYHSNIDQLSQEELFVQLSLMIADILSACLTNLPHVILMKCHTSAIEKREASIQAAAQLLGETTQIINTLQERELPSLSSAELASIEKWRAYLMDSHSLKIISVF</sequence>
<feature type="coiled-coil region" evidence="1">
    <location>
        <begin position="475"/>
        <end position="502"/>
    </location>
</feature>
<reference evidence="3 4" key="1">
    <citation type="submission" date="2022-01" db="EMBL/GenBank/DDBJ databases">
        <authorList>
            <person name="Xiong W."/>
            <person name="Schranz E."/>
        </authorList>
    </citation>
    <scope>NUCLEOTIDE SEQUENCE [LARGE SCALE GENOMIC DNA]</scope>
</reference>
<keyword evidence="2" id="KW-0812">Transmembrane</keyword>
<organism evidence="3 4">
    <name type="scientific">Lactuca virosa</name>
    <dbReference type="NCBI Taxonomy" id="75947"/>
    <lineage>
        <taxon>Eukaryota</taxon>
        <taxon>Viridiplantae</taxon>
        <taxon>Streptophyta</taxon>
        <taxon>Embryophyta</taxon>
        <taxon>Tracheophyta</taxon>
        <taxon>Spermatophyta</taxon>
        <taxon>Magnoliopsida</taxon>
        <taxon>eudicotyledons</taxon>
        <taxon>Gunneridae</taxon>
        <taxon>Pentapetalae</taxon>
        <taxon>asterids</taxon>
        <taxon>campanulids</taxon>
        <taxon>Asterales</taxon>
        <taxon>Asteraceae</taxon>
        <taxon>Cichorioideae</taxon>
        <taxon>Cichorieae</taxon>
        <taxon>Lactucinae</taxon>
        <taxon>Lactuca</taxon>
    </lineage>
</organism>
<keyword evidence="4" id="KW-1185">Reference proteome</keyword>
<dbReference type="AlphaFoldDB" id="A0AAU9PPU8"/>
<accession>A0AAU9PPU8</accession>
<feature type="transmembrane region" description="Helical" evidence="2">
    <location>
        <begin position="207"/>
        <end position="229"/>
    </location>
</feature>
<feature type="transmembrane region" description="Helical" evidence="2">
    <location>
        <begin position="94"/>
        <end position="112"/>
    </location>
</feature>
<dbReference type="EMBL" id="CAKMRJ010005745">
    <property type="protein sequence ID" value="CAH1452452.1"/>
    <property type="molecule type" value="Genomic_DNA"/>
</dbReference>
<comment type="caution">
    <text evidence="3">The sequence shown here is derived from an EMBL/GenBank/DDBJ whole genome shotgun (WGS) entry which is preliminary data.</text>
</comment>
<name>A0AAU9PPU8_9ASTR</name>
<evidence type="ECO:0000313" key="3">
    <source>
        <dbReference type="EMBL" id="CAH1452452.1"/>
    </source>
</evidence>
<keyword evidence="2" id="KW-0472">Membrane</keyword>
<proteinExistence type="predicted"/>
<keyword evidence="2" id="KW-1133">Transmembrane helix</keyword>
<feature type="transmembrane region" description="Helical" evidence="2">
    <location>
        <begin position="419"/>
        <end position="441"/>
    </location>
</feature>